<dbReference type="AlphaFoldDB" id="A0A7W7ITI4"/>
<sequence>MAEFVAKRHNMTFAQLLSVRRNRDVVRPRQIAMYAIRELCPHMSFPAIGRMLGGRDHTTILHGVRKIEELIPTQDLIDAEVSLTLAHFRNMKEPPVDLMLSARIDATSKHLEVLILEARTRVSEARLSA</sequence>
<evidence type="ECO:0000313" key="3">
    <source>
        <dbReference type="Proteomes" id="UP000539957"/>
    </source>
</evidence>
<dbReference type="RefSeq" id="WP_311769971.1">
    <property type="nucleotide sequence ID" value="NZ_JACHKY010000007.1"/>
</dbReference>
<evidence type="ECO:0000313" key="2">
    <source>
        <dbReference type="EMBL" id="MBB4799680.1"/>
    </source>
</evidence>
<dbReference type="EMBL" id="JACHKY010000007">
    <property type="protein sequence ID" value="MBB4799680.1"/>
    <property type="molecule type" value="Genomic_DNA"/>
</dbReference>
<dbReference type="GO" id="GO:0005886">
    <property type="term" value="C:plasma membrane"/>
    <property type="evidence" value="ECO:0007669"/>
    <property type="project" value="TreeGrafter"/>
</dbReference>
<feature type="domain" description="Chromosomal replication initiator DnaA C-terminal" evidence="1">
    <location>
        <begin position="3"/>
        <end position="67"/>
    </location>
</feature>
<protein>
    <recommendedName>
        <fullName evidence="1">Chromosomal replication initiator DnaA C-terminal domain-containing protein</fullName>
    </recommendedName>
</protein>
<dbReference type="SMART" id="SM00760">
    <property type="entry name" value="Bac_DnaA_C"/>
    <property type="match status" value="1"/>
</dbReference>
<dbReference type="Gene3D" id="1.10.1750.10">
    <property type="match status" value="1"/>
</dbReference>
<dbReference type="PROSITE" id="PS01008">
    <property type="entry name" value="DNAA"/>
    <property type="match status" value="1"/>
</dbReference>
<evidence type="ECO:0000259" key="1">
    <source>
        <dbReference type="SMART" id="SM00760"/>
    </source>
</evidence>
<dbReference type="GO" id="GO:0006275">
    <property type="term" value="P:regulation of DNA replication"/>
    <property type="evidence" value="ECO:0007669"/>
    <property type="project" value="InterPro"/>
</dbReference>
<dbReference type="GO" id="GO:0003688">
    <property type="term" value="F:DNA replication origin binding"/>
    <property type="evidence" value="ECO:0007669"/>
    <property type="project" value="InterPro"/>
</dbReference>
<dbReference type="Pfam" id="PF08299">
    <property type="entry name" value="Bac_DnaA_C"/>
    <property type="match status" value="1"/>
</dbReference>
<dbReference type="InterPro" id="IPR010921">
    <property type="entry name" value="Trp_repressor/repl_initiator"/>
</dbReference>
<name>A0A7W7ITI4_9CAUL</name>
<dbReference type="GO" id="GO:0006270">
    <property type="term" value="P:DNA replication initiation"/>
    <property type="evidence" value="ECO:0007669"/>
    <property type="project" value="InterPro"/>
</dbReference>
<dbReference type="PANTHER" id="PTHR30050:SF2">
    <property type="entry name" value="CHROMOSOMAL REPLICATION INITIATOR PROTEIN DNAA"/>
    <property type="match status" value="1"/>
</dbReference>
<dbReference type="Proteomes" id="UP000539957">
    <property type="component" value="Unassembled WGS sequence"/>
</dbReference>
<dbReference type="InterPro" id="IPR018312">
    <property type="entry name" value="Chromosome_initiator_DnaA_CS"/>
</dbReference>
<dbReference type="SUPFAM" id="SSF48295">
    <property type="entry name" value="TrpR-like"/>
    <property type="match status" value="1"/>
</dbReference>
<organism evidence="2 3">
    <name type="scientific">Brevundimonas bullata</name>
    <dbReference type="NCBI Taxonomy" id="13160"/>
    <lineage>
        <taxon>Bacteria</taxon>
        <taxon>Pseudomonadati</taxon>
        <taxon>Pseudomonadota</taxon>
        <taxon>Alphaproteobacteria</taxon>
        <taxon>Caulobacterales</taxon>
        <taxon>Caulobacteraceae</taxon>
        <taxon>Brevundimonas</taxon>
    </lineage>
</organism>
<dbReference type="InterPro" id="IPR013159">
    <property type="entry name" value="DnaA_C"/>
</dbReference>
<dbReference type="GO" id="GO:0005524">
    <property type="term" value="F:ATP binding"/>
    <property type="evidence" value="ECO:0007669"/>
    <property type="project" value="InterPro"/>
</dbReference>
<keyword evidence="3" id="KW-1185">Reference proteome</keyword>
<dbReference type="PANTHER" id="PTHR30050">
    <property type="entry name" value="CHROMOSOMAL REPLICATION INITIATOR PROTEIN DNAA"/>
    <property type="match status" value="1"/>
</dbReference>
<comment type="caution">
    <text evidence="2">The sequence shown here is derived from an EMBL/GenBank/DDBJ whole genome shotgun (WGS) entry which is preliminary data.</text>
</comment>
<accession>A0A7W7ITI4</accession>
<reference evidence="2 3" key="1">
    <citation type="submission" date="2020-08" db="EMBL/GenBank/DDBJ databases">
        <title>Functional genomics of gut bacteria from endangered species of beetles.</title>
        <authorList>
            <person name="Carlos-Shanley C."/>
        </authorList>
    </citation>
    <scope>NUCLEOTIDE SEQUENCE [LARGE SCALE GENOMIC DNA]</scope>
    <source>
        <strain evidence="2 3">S00123</strain>
    </source>
</reference>
<gene>
    <name evidence="2" type="ORF">HNP32_003440</name>
</gene>
<dbReference type="CDD" id="cd06571">
    <property type="entry name" value="Bac_DnaA_C"/>
    <property type="match status" value="1"/>
</dbReference>
<proteinExistence type="predicted"/>